<proteinExistence type="predicted"/>
<name>A0A8H6U6Z8_9PEZI</name>
<accession>A0A8H6U6Z8</accession>
<evidence type="ECO:0000256" key="1">
    <source>
        <dbReference type="SAM" id="MobiDB-lite"/>
    </source>
</evidence>
<organism evidence="2 3">
    <name type="scientific">Colletotrichum musicola</name>
    <dbReference type="NCBI Taxonomy" id="2175873"/>
    <lineage>
        <taxon>Eukaryota</taxon>
        <taxon>Fungi</taxon>
        <taxon>Dikarya</taxon>
        <taxon>Ascomycota</taxon>
        <taxon>Pezizomycotina</taxon>
        <taxon>Sordariomycetes</taxon>
        <taxon>Hypocreomycetidae</taxon>
        <taxon>Glomerellales</taxon>
        <taxon>Glomerellaceae</taxon>
        <taxon>Colletotrichum</taxon>
        <taxon>Colletotrichum orchidearum species complex</taxon>
    </lineage>
</organism>
<dbReference type="AlphaFoldDB" id="A0A8H6U6Z8"/>
<evidence type="ECO:0000313" key="3">
    <source>
        <dbReference type="Proteomes" id="UP000639643"/>
    </source>
</evidence>
<feature type="compositionally biased region" description="Basic and acidic residues" evidence="1">
    <location>
        <begin position="134"/>
        <end position="146"/>
    </location>
</feature>
<feature type="region of interest" description="Disordered" evidence="1">
    <location>
        <begin position="89"/>
        <end position="174"/>
    </location>
</feature>
<keyword evidence="3" id="KW-1185">Reference proteome</keyword>
<dbReference type="EMBL" id="WIGM01000072">
    <property type="protein sequence ID" value="KAF6842421.1"/>
    <property type="molecule type" value="Genomic_DNA"/>
</dbReference>
<gene>
    <name evidence="2" type="ORF">CMUS01_03126</name>
</gene>
<sequence length="174" mass="19309">MSLSLSAAFHWQTPYPAHRIADLRGPWRQRARGTAALPWARGYHNGSAESETAPILHGYCAWLTFKDRNPRGSGWELRACEAAATLTRTRVHRPSTGGDTARHRPIPRRSSGPAPAENFYVIGSSISGSLAPARAEKSPKHMQRDTDDLEIPTRHRQRGTDPDSTGHQPSKYHT</sequence>
<comment type="caution">
    <text evidence="2">The sequence shown here is derived from an EMBL/GenBank/DDBJ whole genome shotgun (WGS) entry which is preliminary data.</text>
</comment>
<dbReference type="Proteomes" id="UP000639643">
    <property type="component" value="Unassembled WGS sequence"/>
</dbReference>
<protein>
    <submittedName>
        <fullName evidence="2">Uncharacterized protein</fullName>
    </submittedName>
</protein>
<reference evidence="2" key="1">
    <citation type="journal article" date="2020" name="Phytopathology">
        <title>Genome Sequence Resources of Colletotrichum truncatum, C. plurivorum, C. musicola, and C. sojae: Four Species Pathogenic to Soybean (Glycine max).</title>
        <authorList>
            <person name="Rogerio F."/>
            <person name="Boufleur T.R."/>
            <person name="Ciampi-Guillardi M."/>
            <person name="Sukno S.A."/>
            <person name="Thon M.R."/>
            <person name="Massola Junior N.S."/>
            <person name="Baroncelli R."/>
        </authorList>
    </citation>
    <scope>NUCLEOTIDE SEQUENCE</scope>
    <source>
        <strain evidence="2">LFN0074</strain>
    </source>
</reference>
<evidence type="ECO:0000313" key="2">
    <source>
        <dbReference type="EMBL" id="KAF6842421.1"/>
    </source>
</evidence>